<protein>
    <submittedName>
        <fullName evidence="3">Uncharacterized protein</fullName>
    </submittedName>
</protein>
<sequence length="62" mass="7227">MLTKFILKFMVWFCAFLWSTMIPQLAILFPSEKTADGPKTDDSQKQEHSRAYPQETQEDTPC</sequence>
<evidence type="ECO:0000256" key="1">
    <source>
        <dbReference type="SAM" id="MobiDB-lite"/>
    </source>
</evidence>
<dbReference type="EMBL" id="FNUT01000001">
    <property type="protein sequence ID" value="SEF40525.1"/>
    <property type="molecule type" value="Genomic_DNA"/>
</dbReference>
<keyword evidence="4" id="KW-1185">Reference proteome</keyword>
<keyword evidence="2" id="KW-1133">Transmembrane helix</keyword>
<dbReference type="RefSeq" id="WP_103904712.1">
    <property type="nucleotide sequence ID" value="NZ_CP049246.1"/>
</dbReference>
<feature type="transmembrane region" description="Helical" evidence="2">
    <location>
        <begin position="6"/>
        <end position="29"/>
    </location>
</feature>
<keyword evidence="2" id="KW-0812">Transmembrane</keyword>
<evidence type="ECO:0000313" key="3">
    <source>
        <dbReference type="EMBL" id="SEF40525.1"/>
    </source>
</evidence>
<organism evidence="3 4">
    <name type="scientific">Sphingobacterium lactis</name>
    <dbReference type="NCBI Taxonomy" id="797291"/>
    <lineage>
        <taxon>Bacteria</taxon>
        <taxon>Pseudomonadati</taxon>
        <taxon>Bacteroidota</taxon>
        <taxon>Sphingobacteriia</taxon>
        <taxon>Sphingobacteriales</taxon>
        <taxon>Sphingobacteriaceae</taxon>
        <taxon>Sphingobacterium</taxon>
    </lineage>
</organism>
<evidence type="ECO:0000313" key="4">
    <source>
        <dbReference type="Proteomes" id="UP000236731"/>
    </source>
</evidence>
<name>A0A1H5RQE0_9SPHI</name>
<proteinExistence type="predicted"/>
<gene>
    <name evidence="3" type="ORF">SAMN05421877_10130</name>
</gene>
<keyword evidence="2" id="KW-0472">Membrane</keyword>
<feature type="compositionally biased region" description="Basic and acidic residues" evidence="1">
    <location>
        <begin position="33"/>
        <end position="50"/>
    </location>
</feature>
<evidence type="ECO:0000256" key="2">
    <source>
        <dbReference type="SAM" id="Phobius"/>
    </source>
</evidence>
<dbReference type="Proteomes" id="UP000236731">
    <property type="component" value="Unassembled WGS sequence"/>
</dbReference>
<reference evidence="4" key="1">
    <citation type="submission" date="2016-10" db="EMBL/GenBank/DDBJ databases">
        <authorList>
            <person name="Varghese N."/>
            <person name="Submissions S."/>
        </authorList>
    </citation>
    <scope>NUCLEOTIDE SEQUENCE [LARGE SCALE GENOMIC DNA]</scope>
    <source>
        <strain evidence="4">DSM 22361</strain>
    </source>
</reference>
<feature type="region of interest" description="Disordered" evidence="1">
    <location>
        <begin position="33"/>
        <end position="62"/>
    </location>
</feature>
<accession>A0A1H5RQE0</accession>
<dbReference type="AlphaFoldDB" id="A0A1H5RQE0"/>